<name>A0A0D9V5M5_9ORYZ</name>
<reference evidence="2" key="2">
    <citation type="submission" date="2013-12" db="EMBL/GenBank/DDBJ databases">
        <authorList>
            <person name="Yu Y."/>
            <person name="Lee S."/>
            <person name="de Baynast K."/>
            <person name="Wissotski M."/>
            <person name="Liu L."/>
            <person name="Talag J."/>
            <person name="Goicoechea J."/>
            <person name="Angelova A."/>
            <person name="Jetty R."/>
            <person name="Kudrna D."/>
            <person name="Golser W."/>
            <person name="Rivera L."/>
            <person name="Zhang J."/>
            <person name="Wing R."/>
        </authorList>
    </citation>
    <scope>NUCLEOTIDE SEQUENCE</scope>
</reference>
<evidence type="ECO:0000313" key="1">
    <source>
        <dbReference type="EnsemblPlants" id="LPERR01G26460.1"/>
    </source>
</evidence>
<keyword evidence="2" id="KW-1185">Reference proteome</keyword>
<organism evidence="1 2">
    <name type="scientific">Leersia perrieri</name>
    <dbReference type="NCBI Taxonomy" id="77586"/>
    <lineage>
        <taxon>Eukaryota</taxon>
        <taxon>Viridiplantae</taxon>
        <taxon>Streptophyta</taxon>
        <taxon>Embryophyta</taxon>
        <taxon>Tracheophyta</taxon>
        <taxon>Spermatophyta</taxon>
        <taxon>Magnoliopsida</taxon>
        <taxon>Liliopsida</taxon>
        <taxon>Poales</taxon>
        <taxon>Poaceae</taxon>
        <taxon>BOP clade</taxon>
        <taxon>Oryzoideae</taxon>
        <taxon>Oryzeae</taxon>
        <taxon>Oryzinae</taxon>
        <taxon>Leersia</taxon>
    </lineage>
</organism>
<proteinExistence type="predicted"/>
<dbReference type="AlphaFoldDB" id="A0A0D9V5M5"/>
<dbReference type="EnsemblPlants" id="LPERR01G26460.1">
    <property type="protein sequence ID" value="LPERR01G26460.1"/>
    <property type="gene ID" value="LPERR01G26460"/>
</dbReference>
<reference evidence="1 2" key="1">
    <citation type="submission" date="2012-08" db="EMBL/GenBank/DDBJ databases">
        <title>Oryza genome evolution.</title>
        <authorList>
            <person name="Wing R.A."/>
        </authorList>
    </citation>
    <scope>NUCLEOTIDE SEQUENCE</scope>
</reference>
<protein>
    <submittedName>
        <fullName evidence="1">Uncharacterized protein</fullName>
    </submittedName>
</protein>
<evidence type="ECO:0000313" key="2">
    <source>
        <dbReference type="Proteomes" id="UP000032180"/>
    </source>
</evidence>
<sequence>MAFRRELRGTRIDDWERIKRICLNTQLGEKKDRLVRKLTKHGNFTVNSFYNALKMQDTYSNKRKSLERRLQRKNASCQFCHKVETVQNLFLQYPMARFVWEITGKARKTTGGPQTARASNK</sequence>
<dbReference type="Gramene" id="LPERR01G26460.1">
    <property type="protein sequence ID" value="LPERR01G26460.1"/>
    <property type="gene ID" value="LPERR01G26460"/>
</dbReference>
<dbReference type="Proteomes" id="UP000032180">
    <property type="component" value="Chromosome 1"/>
</dbReference>
<accession>A0A0D9V5M5</accession>
<dbReference type="HOGENOM" id="CLU_2041413_0_0_1"/>
<reference evidence="1" key="3">
    <citation type="submission" date="2015-04" db="UniProtKB">
        <authorList>
            <consortium name="EnsemblPlants"/>
        </authorList>
    </citation>
    <scope>IDENTIFICATION</scope>
</reference>